<evidence type="ECO:0000313" key="9">
    <source>
        <dbReference type="EMBL" id="TEB18542.1"/>
    </source>
</evidence>
<dbReference type="GO" id="GO:0003677">
    <property type="term" value="F:DNA binding"/>
    <property type="evidence" value="ECO:0007669"/>
    <property type="project" value="InterPro"/>
</dbReference>
<dbReference type="STRING" id="71717.A0A4Y7TJ16"/>
<comment type="caution">
    <text evidence="10">The sequence shown here is derived from an EMBL/GenBank/DDBJ whole genome shotgun (WGS) entry which is preliminary data.</text>
</comment>
<dbReference type="EMBL" id="QPFP01000245">
    <property type="protein sequence ID" value="TEB18542.1"/>
    <property type="molecule type" value="Genomic_DNA"/>
</dbReference>
<dbReference type="InterPro" id="IPR006084">
    <property type="entry name" value="XPG/Rad2"/>
</dbReference>
<dbReference type="SUPFAM" id="SSF88723">
    <property type="entry name" value="PIN domain-like"/>
    <property type="match status" value="1"/>
</dbReference>
<keyword evidence="6" id="KW-0460">Magnesium</keyword>
<evidence type="ECO:0000259" key="7">
    <source>
        <dbReference type="SMART" id="SM00484"/>
    </source>
</evidence>
<evidence type="ECO:0000313" key="11">
    <source>
        <dbReference type="Proteomes" id="UP000298030"/>
    </source>
</evidence>
<dbReference type="PRINTS" id="PR00853">
    <property type="entry name" value="XPGRADSUPER"/>
</dbReference>
<dbReference type="SMART" id="SM00485">
    <property type="entry name" value="XPGN"/>
    <property type="match status" value="1"/>
</dbReference>
<dbReference type="GO" id="GO:0046872">
    <property type="term" value="F:metal ion binding"/>
    <property type="evidence" value="ECO:0007669"/>
    <property type="project" value="UniProtKB-KW"/>
</dbReference>
<dbReference type="Gene3D" id="1.10.150.20">
    <property type="entry name" value="5' to 3' exonuclease, C-terminal subdomain"/>
    <property type="match status" value="1"/>
</dbReference>
<comment type="cofactor">
    <cofactor evidence="1">
        <name>Mg(2+)</name>
        <dbReference type="ChEBI" id="CHEBI:18420"/>
    </cofactor>
</comment>
<evidence type="ECO:0000256" key="4">
    <source>
        <dbReference type="ARBA" id="ARBA00022759"/>
    </source>
</evidence>
<dbReference type="AlphaFoldDB" id="A0A4Y7TJ16"/>
<dbReference type="Pfam" id="PF00867">
    <property type="entry name" value="XPG_I"/>
    <property type="match status" value="1"/>
</dbReference>
<feature type="domain" description="XPG-I" evidence="7">
    <location>
        <begin position="303"/>
        <end position="373"/>
    </location>
</feature>
<sequence length="501" mass="55478">MGVQGFLPFLRKCCPDVFRTLPQRFREIEDSRVVIDGTLITQRFHFSPSPHPYRHVLGWYRVAEEMRQSRVTATCIFDGKARHNAKMKEVKRRREAQKITAARGQIEGGRLHRLSQLNKFILSLPTLTPAVVQQSLEALERLSSKDAADKLIQNELETLNSQASDRALSELSTPPLEELVHAPPERAGAPTELATLYDQFKQSVSQLVTITDEGATPIPSLTAAEDREIEVLVTKAQAHLAVRENALWTHLSVLNVEDKEGLDYLTTLAKDIVGQSQGMSNSFERRTNLPTATTYHESREILEAMGIRCVESEGKVEAEGLASAMVLCGHADYVASEDTDVLVYGATLMRNFGSNNVPLELISGEDIQAALGLSREAYVDFALLLGTDFSQRLKNVGPVRALKFLHDHGGIEGILAAEVKYPPRASEEEYLAEVIAGRSIFEGKVDLPGPLIGEVAKKRDEQEIQRLLQKYKLDSLVVDGAGWYDLGILSDSYFSDNPVAA</sequence>
<dbReference type="OrthoDB" id="31113at2759"/>
<dbReference type="Gene3D" id="3.40.50.1010">
    <property type="entry name" value="5'-nuclease"/>
    <property type="match status" value="2"/>
</dbReference>
<protein>
    <submittedName>
        <fullName evidence="10">PIN domain-like protein</fullName>
    </submittedName>
</protein>
<reference evidence="10 11" key="1">
    <citation type="journal article" date="2019" name="Nat. Ecol. Evol.">
        <title>Megaphylogeny resolves global patterns of mushroom evolution.</title>
        <authorList>
            <person name="Varga T."/>
            <person name="Krizsan K."/>
            <person name="Foldi C."/>
            <person name="Dima B."/>
            <person name="Sanchez-Garcia M."/>
            <person name="Sanchez-Ramirez S."/>
            <person name="Szollosi G.J."/>
            <person name="Szarkandi J.G."/>
            <person name="Papp V."/>
            <person name="Albert L."/>
            <person name="Andreopoulos W."/>
            <person name="Angelini C."/>
            <person name="Antonin V."/>
            <person name="Barry K.W."/>
            <person name="Bougher N.L."/>
            <person name="Buchanan P."/>
            <person name="Buyck B."/>
            <person name="Bense V."/>
            <person name="Catcheside P."/>
            <person name="Chovatia M."/>
            <person name="Cooper J."/>
            <person name="Damon W."/>
            <person name="Desjardin D."/>
            <person name="Finy P."/>
            <person name="Geml J."/>
            <person name="Haridas S."/>
            <person name="Hughes K."/>
            <person name="Justo A."/>
            <person name="Karasinski D."/>
            <person name="Kautmanova I."/>
            <person name="Kiss B."/>
            <person name="Kocsube S."/>
            <person name="Kotiranta H."/>
            <person name="LaButti K.M."/>
            <person name="Lechner B.E."/>
            <person name="Liimatainen K."/>
            <person name="Lipzen A."/>
            <person name="Lukacs Z."/>
            <person name="Mihaltcheva S."/>
            <person name="Morgado L.N."/>
            <person name="Niskanen T."/>
            <person name="Noordeloos M.E."/>
            <person name="Ohm R.A."/>
            <person name="Ortiz-Santana B."/>
            <person name="Ovrebo C."/>
            <person name="Racz N."/>
            <person name="Riley R."/>
            <person name="Savchenko A."/>
            <person name="Shiryaev A."/>
            <person name="Soop K."/>
            <person name="Spirin V."/>
            <person name="Szebenyi C."/>
            <person name="Tomsovsky M."/>
            <person name="Tulloss R.E."/>
            <person name="Uehling J."/>
            <person name="Grigoriev I.V."/>
            <person name="Vagvolgyi C."/>
            <person name="Papp T."/>
            <person name="Martin F.M."/>
            <person name="Miettinen O."/>
            <person name="Hibbett D.S."/>
            <person name="Nagy L.G."/>
        </authorList>
    </citation>
    <scope>NUCLEOTIDE SEQUENCE [LARGE SCALE GENOMIC DNA]</scope>
    <source>
        <strain evidence="10 11">FP101781</strain>
    </source>
</reference>
<dbReference type="PANTHER" id="PTHR11081:SF9">
    <property type="entry name" value="FLAP ENDONUCLEASE 1"/>
    <property type="match status" value="1"/>
</dbReference>
<keyword evidence="3" id="KW-0479">Metal-binding</keyword>
<keyword evidence="2" id="KW-0540">Nuclease</keyword>
<organism evidence="10 11">
    <name type="scientific">Coprinellus micaceus</name>
    <name type="common">Glistening ink-cap mushroom</name>
    <name type="synonym">Coprinus micaceus</name>
    <dbReference type="NCBI Taxonomy" id="71717"/>
    <lineage>
        <taxon>Eukaryota</taxon>
        <taxon>Fungi</taxon>
        <taxon>Dikarya</taxon>
        <taxon>Basidiomycota</taxon>
        <taxon>Agaricomycotina</taxon>
        <taxon>Agaricomycetes</taxon>
        <taxon>Agaricomycetidae</taxon>
        <taxon>Agaricales</taxon>
        <taxon>Agaricineae</taxon>
        <taxon>Psathyrellaceae</taxon>
        <taxon>Coprinellus</taxon>
    </lineage>
</organism>
<dbReference type="GO" id="GO:0017108">
    <property type="term" value="F:5'-flap endonuclease activity"/>
    <property type="evidence" value="ECO:0007669"/>
    <property type="project" value="TreeGrafter"/>
</dbReference>
<dbReference type="SMART" id="SM00279">
    <property type="entry name" value="HhH2"/>
    <property type="match status" value="1"/>
</dbReference>
<evidence type="ECO:0000313" key="10">
    <source>
        <dbReference type="EMBL" id="TEB34150.1"/>
    </source>
</evidence>
<dbReference type="InterPro" id="IPR008918">
    <property type="entry name" value="HhH2"/>
</dbReference>
<evidence type="ECO:0000256" key="1">
    <source>
        <dbReference type="ARBA" id="ARBA00001946"/>
    </source>
</evidence>
<evidence type="ECO:0000256" key="5">
    <source>
        <dbReference type="ARBA" id="ARBA00022801"/>
    </source>
</evidence>
<dbReference type="SUPFAM" id="SSF47807">
    <property type="entry name" value="5' to 3' exonuclease, C-terminal subdomain"/>
    <property type="match status" value="1"/>
</dbReference>
<evidence type="ECO:0000256" key="3">
    <source>
        <dbReference type="ARBA" id="ARBA00022723"/>
    </source>
</evidence>
<feature type="domain" description="XPG N-terminal" evidence="8">
    <location>
        <begin position="1"/>
        <end position="100"/>
    </location>
</feature>
<dbReference type="InterPro" id="IPR029060">
    <property type="entry name" value="PIN-like_dom_sf"/>
</dbReference>
<dbReference type="PANTHER" id="PTHR11081">
    <property type="entry name" value="FLAP ENDONUCLEASE FAMILY MEMBER"/>
    <property type="match status" value="1"/>
</dbReference>
<name>A0A4Y7TJ16_COPMI</name>
<dbReference type="SMART" id="SM00484">
    <property type="entry name" value="XPGI"/>
    <property type="match status" value="1"/>
</dbReference>
<keyword evidence="5" id="KW-0378">Hydrolase</keyword>
<keyword evidence="4" id="KW-0255">Endonuclease</keyword>
<evidence type="ECO:0000259" key="8">
    <source>
        <dbReference type="SMART" id="SM00485"/>
    </source>
</evidence>
<evidence type="ECO:0000256" key="6">
    <source>
        <dbReference type="ARBA" id="ARBA00022842"/>
    </source>
</evidence>
<keyword evidence="11" id="KW-1185">Reference proteome</keyword>
<dbReference type="InterPro" id="IPR036279">
    <property type="entry name" value="5-3_exonuclease_C_sf"/>
</dbReference>
<dbReference type="Proteomes" id="UP000298030">
    <property type="component" value="Unassembled WGS sequence"/>
</dbReference>
<proteinExistence type="predicted"/>
<dbReference type="InterPro" id="IPR006085">
    <property type="entry name" value="XPG_DNA_repair_N"/>
</dbReference>
<dbReference type="InterPro" id="IPR006086">
    <property type="entry name" value="XPG-I_dom"/>
</dbReference>
<dbReference type="GO" id="GO:0006281">
    <property type="term" value="P:DNA repair"/>
    <property type="evidence" value="ECO:0007669"/>
    <property type="project" value="UniProtKB-ARBA"/>
</dbReference>
<gene>
    <name evidence="9" type="ORF">FA13DRAFT_591165</name>
    <name evidence="10" type="ORF">FA13DRAFT_69120</name>
</gene>
<dbReference type="EMBL" id="QPFP01000010">
    <property type="protein sequence ID" value="TEB34150.1"/>
    <property type="molecule type" value="Genomic_DNA"/>
</dbReference>
<evidence type="ECO:0000256" key="2">
    <source>
        <dbReference type="ARBA" id="ARBA00022722"/>
    </source>
</evidence>
<accession>A0A4Y7TJ16</accession>